<protein>
    <recommendedName>
        <fullName evidence="2">DUF6879 domain-containing protein</fullName>
    </recommendedName>
</protein>
<reference evidence="4" key="1">
    <citation type="journal article" date="2019" name="Int. J. Syst. Evol. Microbiol.">
        <title>The Global Catalogue of Microorganisms (GCM) 10K type strain sequencing project: providing services to taxonomists for standard genome sequencing and annotation.</title>
        <authorList>
            <consortium name="The Broad Institute Genomics Platform"/>
            <consortium name="The Broad Institute Genome Sequencing Center for Infectious Disease"/>
            <person name="Wu L."/>
            <person name="Ma J."/>
        </authorList>
    </citation>
    <scope>NUCLEOTIDE SEQUENCE [LARGE SCALE GENOMIC DNA]</scope>
    <source>
        <strain evidence="4">JCM 4350</strain>
    </source>
</reference>
<gene>
    <name evidence="3" type="ORF">GCM10010253_67390</name>
</gene>
<dbReference type="Pfam" id="PF21806">
    <property type="entry name" value="DUF6879"/>
    <property type="match status" value="1"/>
</dbReference>
<organism evidence="3 4">
    <name type="scientific">Streptomyces badius</name>
    <dbReference type="NCBI Taxonomy" id="1941"/>
    <lineage>
        <taxon>Bacteria</taxon>
        <taxon>Bacillati</taxon>
        <taxon>Actinomycetota</taxon>
        <taxon>Actinomycetes</taxon>
        <taxon>Kitasatosporales</taxon>
        <taxon>Streptomycetaceae</taxon>
        <taxon>Streptomyces</taxon>
    </lineage>
</organism>
<accession>A0ABQ2TPH0</accession>
<feature type="compositionally biased region" description="Basic and acidic residues" evidence="1">
    <location>
        <begin position="181"/>
        <end position="196"/>
    </location>
</feature>
<keyword evidence="4" id="KW-1185">Reference proteome</keyword>
<evidence type="ECO:0000313" key="3">
    <source>
        <dbReference type="EMBL" id="GGS83358.1"/>
    </source>
</evidence>
<comment type="caution">
    <text evidence="3">The sequence shown here is derived from an EMBL/GenBank/DDBJ whole genome shotgun (WGS) entry which is preliminary data.</text>
</comment>
<name>A0ABQ2TPH0_STRBA</name>
<dbReference type="Proteomes" id="UP000659767">
    <property type="component" value="Unassembled WGS sequence"/>
</dbReference>
<evidence type="ECO:0000256" key="1">
    <source>
        <dbReference type="SAM" id="MobiDB-lite"/>
    </source>
</evidence>
<evidence type="ECO:0000313" key="4">
    <source>
        <dbReference type="Proteomes" id="UP000659767"/>
    </source>
</evidence>
<evidence type="ECO:0000259" key="2">
    <source>
        <dbReference type="Pfam" id="PF21806"/>
    </source>
</evidence>
<dbReference type="InterPro" id="IPR049244">
    <property type="entry name" value="DUF6879"/>
</dbReference>
<proteinExistence type="predicted"/>
<feature type="region of interest" description="Disordered" evidence="1">
    <location>
        <begin position="181"/>
        <end position="239"/>
    </location>
</feature>
<feature type="domain" description="DUF6879" evidence="2">
    <location>
        <begin position="7"/>
        <end position="168"/>
    </location>
</feature>
<dbReference type="EMBL" id="BMSZ01000036">
    <property type="protein sequence ID" value="GGS83358.1"/>
    <property type="molecule type" value="Genomic_DNA"/>
</dbReference>
<sequence>MPLVPFEEITHLFAEFEHTAFRLETRRGYATDRAGERFRAFQRGFAPRPEPEHPWNVNVRDKAGQGAHFSRIRVVDEPPTDGQLFLMATAAGNVAAGEDIRVISRAVADSVGLPDYDFWLFDSRVLVRMHIDDTDTTTGVELIEDSAAVLGACRARDTSWALAVPTAQVWAQVRPRCEHRLPEREGSPRGPAERAPHGSWAQRPRLRPASRVAAVEGVPAPERAADRHSRRPSGVGGGLRALRHGCGPIGPAASAGVPATALA</sequence>